<feature type="transmembrane region" description="Helical" evidence="6">
    <location>
        <begin position="58"/>
        <end position="80"/>
    </location>
</feature>
<evidence type="ECO:0000313" key="8">
    <source>
        <dbReference type="Proteomes" id="UP000309117"/>
    </source>
</evidence>
<gene>
    <name evidence="7" type="ORF">E5351_00975</name>
</gene>
<dbReference type="PIRSF" id="PIRSF006060">
    <property type="entry name" value="AA_transporter"/>
    <property type="match status" value="1"/>
</dbReference>
<sequence>MKWNIFRKQHVKTYLGKDIKFSRTLSAFDLIAMGVGAVIGTGIFILPGTVAANTAGPGVSLSFLFAAIICALAGMCYAEFASSIPVAGSAYSYGNIIYGEFVGWLMGWALVLEYMLSVATVAAGWSSYFTSFIKPFGLQLPKALSGPFNPSKGVYFDVVGVAVIILIALLLAQGMKNSIKINNLAVVLKIAIILIFIFVGLQFIKPANYTPFLPYKMSGVIKGATTVFFAFLGFDVISSSAAEVKNPQKNMPIGIIGTLAVAVILYMGVSIVLTGMVNYTDLNVANPVSFALQYVHQNWIAELLALGAMLGMATMMLSMIYSSSRLIYAMARDGLLPHHLSKFDDKRNTPQIALIVVTIIIALGAAFFSVEQLTNLVSFGTLFAFTLVSFGILKLRKRTDITNDGFKVPGYPVIPIISGLFCIFMICQLNKDVFIMAGIWLVIGIVLYFAYGYNHSQLESKNAEVETE</sequence>
<dbReference type="GO" id="GO:0016020">
    <property type="term" value="C:membrane"/>
    <property type="evidence" value="ECO:0007669"/>
    <property type="project" value="UniProtKB-SubCell"/>
</dbReference>
<feature type="transmembrane region" description="Helical" evidence="6">
    <location>
        <begin position="184"/>
        <end position="204"/>
    </location>
</feature>
<evidence type="ECO:0000256" key="4">
    <source>
        <dbReference type="ARBA" id="ARBA00022989"/>
    </source>
</evidence>
<organism evidence="7 8">
    <name type="scientific">Lactobacillus intestinalis</name>
    <dbReference type="NCBI Taxonomy" id="151781"/>
    <lineage>
        <taxon>Bacteria</taxon>
        <taxon>Bacillati</taxon>
        <taxon>Bacillota</taxon>
        <taxon>Bacilli</taxon>
        <taxon>Lactobacillales</taxon>
        <taxon>Lactobacillaceae</taxon>
        <taxon>Lactobacillus</taxon>
    </lineage>
</organism>
<dbReference type="InterPro" id="IPR002293">
    <property type="entry name" value="AA/rel_permease1"/>
</dbReference>
<feature type="transmembrane region" description="Helical" evidence="6">
    <location>
        <begin position="376"/>
        <end position="396"/>
    </location>
</feature>
<feature type="transmembrane region" description="Helical" evidence="6">
    <location>
        <begin position="433"/>
        <end position="451"/>
    </location>
</feature>
<dbReference type="PANTHER" id="PTHR43243">
    <property type="entry name" value="INNER MEMBRANE TRANSPORTER YGJI-RELATED"/>
    <property type="match status" value="1"/>
</dbReference>
<proteinExistence type="predicted"/>
<feature type="transmembrane region" description="Helical" evidence="6">
    <location>
        <begin position="101"/>
        <end position="125"/>
    </location>
</feature>
<feature type="transmembrane region" description="Helical" evidence="6">
    <location>
        <begin position="154"/>
        <end position="172"/>
    </location>
</feature>
<evidence type="ECO:0000256" key="1">
    <source>
        <dbReference type="ARBA" id="ARBA00004141"/>
    </source>
</evidence>
<keyword evidence="5 6" id="KW-0472">Membrane</keyword>
<comment type="subcellular location">
    <subcellularLocation>
        <location evidence="1">Membrane</location>
        <topology evidence="1">Multi-pass membrane protein</topology>
    </subcellularLocation>
</comment>
<dbReference type="RefSeq" id="WP_004042706.1">
    <property type="nucleotide sequence ID" value="NZ_AQFR02000003.1"/>
</dbReference>
<evidence type="ECO:0000256" key="6">
    <source>
        <dbReference type="SAM" id="Phobius"/>
    </source>
</evidence>
<name>A0A4S2BT00_9LACO</name>
<protein>
    <submittedName>
        <fullName evidence="7">Amino acid permease</fullName>
    </submittedName>
</protein>
<dbReference type="GO" id="GO:0015171">
    <property type="term" value="F:amino acid transmembrane transporter activity"/>
    <property type="evidence" value="ECO:0007669"/>
    <property type="project" value="TreeGrafter"/>
</dbReference>
<evidence type="ECO:0000313" key="7">
    <source>
        <dbReference type="EMBL" id="TGY17713.1"/>
    </source>
</evidence>
<dbReference type="Gene3D" id="1.20.1740.10">
    <property type="entry name" value="Amino acid/polyamine transporter I"/>
    <property type="match status" value="1"/>
</dbReference>
<evidence type="ECO:0000256" key="2">
    <source>
        <dbReference type="ARBA" id="ARBA00022448"/>
    </source>
</evidence>
<dbReference type="AlphaFoldDB" id="A0A4S2BT00"/>
<dbReference type="PANTHER" id="PTHR43243:SF4">
    <property type="entry name" value="CATIONIC AMINO ACID TRANSPORTER 4"/>
    <property type="match status" value="1"/>
</dbReference>
<accession>A0A4S2BT00</accession>
<evidence type="ECO:0000256" key="5">
    <source>
        <dbReference type="ARBA" id="ARBA00023136"/>
    </source>
</evidence>
<feature type="transmembrane region" description="Helical" evidence="6">
    <location>
        <begin position="254"/>
        <end position="279"/>
    </location>
</feature>
<keyword evidence="4 6" id="KW-1133">Transmembrane helix</keyword>
<feature type="transmembrane region" description="Helical" evidence="6">
    <location>
        <begin position="408"/>
        <end position="427"/>
    </location>
</feature>
<dbReference type="Proteomes" id="UP000309117">
    <property type="component" value="Unassembled WGS sequence"/>
</dbReference>
<dbReference type="Pfam" id="PF13520">
    <property type="entry name" value="AA_permease_2"/>
    <property type="match status" value="1"/>
</dbReference>
<comment type="caution">
    <text evidence="7">The sequence shown here is derived from an EMBL/GenBank/DDBJ whole genome shotgun (WGS) entry which is preliminary data.</text>
</comment>
<feature type="transmembrane region" description="Helical" evidence="6">
    <location>
        <begin position="21"/>
        <end position="46"/>
    </location>
</feature>
<feature type="transmembrane region" description="Helical" evidence="6">
    <location>
        <begin position="299"/>
        <end position="322"/>
    </location>
</feature>
<keyword evidence="3 6" id="KW-0812">Transmembrane</keyword>
<reference evidence="7 8" key="1">
    <citation type="submission" date="2019-04" db="EMBL/GenBank/DDBJ databases">
        <title>Microbes associate with the intestines of laboratory mice.</title>
        <authorList>
            <person name="Navarre W."/>
            <person name="Wong E."/>
            <person name="Huang K."/>
            <person name="Tropini C."/>
            <person name="Ng K."/>
            <person name="Yu B."/>
        </authorList>
    </citation>
    <scope>NUCLEOTIDE SEQUENCE [LARGE SCALE GENOMIC DNA]</scope>
    <source>
        <strain evidence="7 8">NM61_E11</strain>
    </source>
</reference>
<keyword evidence="2" id="KW-0813">Transport</keyword>
<evidence type="ECO:0000256" key="3">
    <source>
        <dbReference type="ARBA" id="ARBA00022692"/>
    </source>
</evidence>
<feature type="transmembrane region" description="Helical" evidence="6">
    <location>
        <begin position="352"/>
        <end position="370"/>
    </location>
</feature>
<feature type="transmembrane region" description="Helical" evidence="6">
    <location>
        <begin position="224"/>
        <end position="242"/>
    </location>
</feature>
<dbReference type="EMBL" id="SRYV01000001">
    <property type="protein sequence ID" value="TGY17713.1"/>
    <property type="molecule type" value="Genomic_DNA"/>
</dbReference>